<organism evidence="6 7">
    <name type="scientific">Paramicrosporidium saccamoebae</name>
    <dbReference type="NCBI Taxonomy" id="1246581"/>
    <lineage>
        <taxon>Eukaryota</taxon>
        <taxon>Fungi</taxon>
        <taxon>Fungi incertae sedis</taxon>
        <taxon>Cryptomycota</taxon>
        <taxon>Cryptomycota incertae sedis</taxon>
        <taxon>Paramicrosporidium</taxon>
    </lineage>
</organism>
<gene>
    <name evidence="6" type="ORF">PSACC_01415</name>
</gene>
<dbReference type="Gene3D" id="3.40.850.10">
    <property type="entry name" value="Kinesin motor domain"/>
    <property type="match status" value="1"/>
</dbReference>
<keyword evidence="1 4" id="KW-0175">Coiled coil</keyword>
<keyword evidence="3" id="KW-0067">ATP-binding</keyword>
<evidence type="ECO:0000313" key="6">
    <source>
        <dbReference type="EMBL" id="PJF18773.1"/>
    </source>
</evidence>
<name>A0A2H9TLZ7_9FUNG</name>
<feature type="coiled-coil region" evidence="4">
    <location>
        <begin position="407"/>
        <end position="434"/>
    </location>
</feature>
<dbReference type="PANTHER" id="PTHR47968">
    <property type="entry name" value="CENTROMERE PROTEIN E"/>
    <property type="match status" value="1"/>
</dbReference>
<dbReference type="STRING" id="1246581.A0A2H9TLZ7"/>
<accession>A0A2H9TLZ7</accession>
<reference evidence="6 7" key="1">
    <citation type="submission" date="2016-10" db="EMBL/GenBank/DDBJ databases">
        <title>The genome of Paramicrosporidium saccamoebae is the missing link in understanding Cryptomycota and Microsporidia evolution.</title>
        <authorList>
            <person name="Quandt C.A."/>
            <person name="Beaudet D."/>
            <person name="Corsaro D."/>
            <person name="Michel R."/>
            <person name="Corradi N."/>
            <person name="James T."/>
        </authorList>
    </citation>
    <scope>NUCLEOTIDE SEQUENCE [LARGE SCALE GENOMIC DNA]</scope>
    <source>
        <strain evidence="6 7">KSL3</strain>
    </source>
</reference>
<evidence type="ECO:0000256" key="3">
    <source>
        <dbReference type="PROSITE-ProRule" id="PRU00283"/>
    </source>
</evidence>
<feature type="binding site" evidence="3">
    <location>
        <begin position="145"/>
        <end position="152"/>
    </location>
    <ligand>
        <name>ATP</name>
        <dbReference type="ChEBI" id="CHEBI:30616"/>
    </ligand>
</feature>
<dbReference type="SMART" id="SM00129">
    <property type="entry name" value="KISc"/>
    <property type="match status" value="1"/>
</dbReference>
<dbReference type="InterPro" id="IPR001752">
    <property type="entry name" value="Kinesin_motor_dom"/>
</dbReference>
<feature type="domain" description="Kinesin motor" evidence="5">
    <location>
        <begin position="66"/>
        <end position="398"/>
    </location>
</feature>
<proteinExistence type="inferred from homology"/>
<evidence type="ECO:0000256" key="2">
    <source>
        <dbReference type="ARBA" id="ARBA00023175"/>
    </source>
</evidence>
<dbReference type="PANTHER" id="PTHR47968:SF75">
    <property type="entry name" value="CENTROMERE-ASSOCIATED PROTEIN E"/>
    <property type="match status" value="1"/>
</dbReference>
<evidence type="ECO:0000256" key="1">
    <source>
        <dbReference type="ARBA" id="ARBA00023054"/>
    </source>
</evidence>
<sequence length="1384" mass="157128">MSVERYFCNILFTESRPHIQVDYSDTPMTRLVSTERTRNLRKRPMLPGQRGPCIQHSNMAEEVSGKINVAIRFRPLSEREVCSGNENAWNLQENDVILASTGLYRNYSSCQFHFVVDNEKIYESSIENLTAGALQGVNGTVFAYGQTSAGKTFTMLGTEPVVDSGPVNPGNINLVHANPTPNNPGLVNLGIAHVFRLAREASQREYSIRVSYLEIYNETIRDLLCAENDNLRIHESLTRGVFVGNLTEEPVTSEDEALAFVKKGEEFRHVGETHMNERSSRSHTIFRICSSRDSHAGPVLAAALTFVDLAGSEKARLTGAEGLRLKEGGHINKSLLALTLSYHFRTHIPYRDSKLTRILQSSLGGNANTAIICAVTPASDFIEETLSTLKFASRAKIVTNKPRVNEYISDQELLRKAQEEVKQLKEELFMQASEYKRFKVELCDSSNQTDRLDCVLLEQLDSLRSELTNVSKLSKLLMDNDASSIEVLKNGIEARLAAWKKGVLFTFARYVTEVESCIAEKRPEPIEESKICTECESISSQLTVLEECARNVDSKLERLSLALEASRLYDDARDRIQTLELLVHQREEEVSSLLEKVRQTQHDAQSKQQDWEVELARQKDKAEDLDDQVQRLTEELGTTRDNQASVTNSLNTQLEELVTENGILSASLVSVKEQLEATLKQEESDRASFLKISLEKDEQDEIITHNQCRIGELETERDQLTDAIKAMTDALFSEKESKKALQSQLDSAERDSLKSQISQLSSTVEAMTDKLLLEGESKKGLQSQNDRLNELVDRLSEIVETMKCKLSQEEESAKTLQGQHDRLSEIVETLKCKLSQEEESAKALQGQNGRLSEIVETLKCKLSQEEESAKKLQSQLDNTDRETILRIELEKLRDVSAKKSRRFELIISDLEEQVLHLKNAMVLLSRAAGSKGTGLSSALPRNSNAYAECKEKLHTEYAKSYPLVSSDLLNGQDYDWLQFWEVAFKVDNPRLYNTLLHTPVVGKIIRENLHTKIIEHNASAIFSSLDPIEAREVAMAVDLIIKHAPEQVIRWIVFSVHDLVVDTRYKQLPGRCLRTKYDQPEVHGRCAPWLAKRNCLSLMKQMFRDFPYYSYDYKKLEYIAINKGSLDVLQWLVKKGKIDCLCLDSVNRAVDRGQLEVVKWALATFEHQIDWGLVAKNAYHGRNSHKIMKYFHKHTKFPLSFEGTVRLLAANGNLDKLKCELKNSKGTFPWNIVTKYAAQDGHIHVLEWANKETKEKILPTASDLEGACMNGHFIVLCWISVLKQDLPYKMTDYAVLYLYKAAQSYHQETMDWILSELLGGLLPPMAPMYNGQKKLREDVHLRVLKWITLYDAAKIEPIMMLKAAEFGHEHVVKWLIPSKRTTQE</sequence>
<dbReference type="PRINTS" id="PR00380">
    <property type="entry name" value="KINESINHEAVY"/>
</dbReference>
<evidence type="ECO:0000259" key="5">
    <source>
        <dbReference type="PROSITE" id="PS50067"/>
    </source>
</evidence>
<evidence type="ECO:0000313" key="7">
    <source>
        <dbReference type="Proteomes" id="UP000240830"/>
    </source>
</evidence>
<dbReference type="GO" id="GO:0005524">
    <property type="term" value="F:ATP binding"/>
    <property type="evidence" value="ECO:0007669"/>
    <property type="project" value="UniProtKB-UniRule"/>
</dbReference>
<keyword evidence="3" id="KW-0547">Nucleotide-binding</keyword>
<feature type="coiled-coil region" evidence="4">
    <location>
        <begin position="569"/>
        <end position="642"/>
    </location>
</feature>
<comment type="caution">
    <text evidence="6">The sequence shown here is derived from an EMBL/GenBank/DDBJ whole genome shotgun (WGS) entry which is preliminary data.</text>
</comment>
<dbReference type="GO" id="GO:0003777">
    <property type="term" value="F:microtubule motor activity"/>
    <property type="evidence" value="ECO:0007669"/>
    <property type="project" value="InterPro"/>
</dbReference>
<keyword evidence="7" id="KW-1185">Reference proteome</keyword>
<dbReference type="InterPro" id="IPR036961">
    <property type="entry name" value="Kinesin_motor_dom_sf"/>
</dbReference>
<evidence type="ECO:0000256" key="4">
    <source>
        <dbReference type="SAM" id="Coils"/>
    </source>
</evidence>
<dbReference type="GO" id="GO:0008017">
    <property type="term" value="F:microtubule binding"/>
    <property type="evidence" value="ECO:0007669"/>
    <property type="project" value="InterPro"/>
</dbReference>
<protein>
    <submittedName>
        <fullName evidence="6">Kinesin-like protein</fullName>
    </submittedName>
</protein>
<keyword evidence="2 3" id="KW-0505">Motor protein</keyword>
<dbReference type="EMBL" id="MTSL01000102">
    <property type="protein sequence ID" value="PJF18773.1"/>
    <property type="molecule type" value="Genomic_DNA"/>
</dbReference>
<dbReference type="Gene3D" id="1.20.5.340">
    <property type="match status" value="1"/>
</dbReference>
<feature type="coiled-coil region" evidence="4">
    <location>
        <begin position="710"/>
        <end position="882"/>
    </location>
</feature>
<dbReference type="InterPro" id="IPR027640">
    <property type="entry name" value="Kinesin-like_fam"/>
</dbReference>
<dbReference type="SUPFAM" id="SSF52540">
    <property type="entry name" value="P-loop containing nucleoside triphosphate hydrolases"/>
    <property type="match status" value="1"/>
</dbReference>
<dbReference type="PROSITE" id="PS50067">
    <property type="entry name" value="KINESIN_MOTOR_2"/>
    <property type="match status" value="1"/>
</dbReference>
<dbReference type="InterPro" id="IPR027417">
    <property type="entry name" value="P-loop_NTPase"/>
</dbReference>
<dbReference type="GO" id="GO:0007018">
    <property type="term" value="P:microtubule-based movement"/>
    <property type="evidence" value="ECO:0007669"/>
    <property type="project" value="InterPro"/>
</dbReference>
<dbReference type="Proteomes" id="UP000240830">
    <property type="component" value="Unassembled WGS sequence"/>
</dbReference>
<dbReference type="OrthoDB" id="3176171at2759"/>
<comment type="similarity">
    <text evidence="3">Belongs to the TRAFAC class myosin-kinesin ATPase superfamily. Kinesin family.</text>
</comment>
<dbReference type="Pfam" id="PF00225">
    <property type="entry name" value="Kinesin"/>
    <property type="match status" value="1"/>
</dbReference>